<protein>
    <submittedName>
        <fullName evidence="3">Uncharacterized protein</fullName>
    </submittedName>
</protein>
<dbReference type="EMBL" id="JAGMUV010000007">
    <property type="protein sequence ID" value="KAH7148629.1"/>
    <property type="molecule type" value="Genomic_DNA"/>
</dbReference>
<evidence type="ECO:0000313" key="3">
    <source>
        <dbReference type="EMBL" id="KAH7148629.1"/>
    </source>
</evidence>
<gene>
    <name evidence="3" type="ORF">EDB81DRAFT_469339</name>
</gene>
<organism evidence="3 4">
    <name type="scientific">Dactylonectria macrodidyma</name>
    <dbReference type="NCBI Taxonomy" id="307937"/>
    <lineage>
        <taxon>Eukaryota</taxon>
        <taxon>Fungi</taxon>
        <taxon>Dikarya</taxon>
        <taxon>Ascomycota</taxon>
        <taxon>Pezizomycotina</taxon>
        <taxon>Sordariomycetes</taxon>
        <taxon>Hypocreomycetidae</taxon>
        <taxon>Hypocreales</taxon>
        <taxon>Nectriaceae</taxon>
        <taxon>Dactylonectria</taxon>
    </lineage>
</organism>
<feature type="compositionally biased region" description="Pro residues" evidence="1">
    <location>
        <begin position="21"/>
        <end position="32"/>
    </location>
</feature>
<reference evidence="3" key="1">
    <citation type="journal article" date="2021" name="Nat. Commun.">
        <title>Genetic determinants of endophytism in the Arabidopsis root mycobiome.</title>
        <authorList>
            <person name="Mesny F."/>
            <person name="Miyauchi S."/>
            <person name="Thiergart T."/>
            <person name="Pickel B."/>
            <person name="Atanasova L."/>
            <person name="Karlsson M."/>
            <person name="Huettel B."/>
            <person name="Barry K.W."/>
            <person name="Haridas S."/>
            <person name="Chen C."/>
            <person name="Bauer D."/>
            <person name="Andreopoulos W."/>
            <person name="Pangilinan J."/>
            <person name="LaButti K."/>
            <person name="Riley R."/>
            <person name="Lipzen A."/>
            <person name="Clum A."/>
            <person name="Drula E."/>
            <person name="Henrissat B."/>
            <person name="Kohler A."/>
            <person name="Grigoriev I.V."/>
            <person name="Martin F.M."/>
            <person name="Hacquard S."/>
        </authorList>
    </citation>
    <scope>NUCLEOTIDE SEQUENCE</scope>
    <source>
        <strain evidence="3">MPI-CAGE-AT-0147</strain>
    </source>
</reference>
<name>A0A9P9EZ42_9HYPO</name>
<keyword evidence="2" id="KW-1133">Transmembrane helix</keyword>
<keyword evidence="2" id="KW-0472">Membrane</keyword>
<evidence type="ECO:0000256" key="1">
    <source>
        <dbReference type="SAM" id="MobiDB-lite"/>
    </source>
</evidence>
<dbReference type="OrthoDB" id="10655581at2759"/>
<evidence type="ECO:0000313" key="4">
    <source>
        <dbReference type="Proteomes" id="UP000738349"/>
    </source>
</evidence>
<evidence type="ECO:0000256" key="2">
    <source>
        <dbReference type="SAM" id="Phobius"/>
    </source>
</evidence>
<dbReference type="Proteomes" id="UP000738349">
    <property type="component" value="Unassembled WGS sequence"/>
</dbReference>
<comment type="caution">
    <text evidence="3">The sequence shown here is derived from an EMBL/GenBank/DDBJ whole genome shotgun (WGS) entry which is preliminary data.</text>
</comment>
<keyword evidence="4" id="KW-1185">Reference proteome</keyword>
<proteinExistence type="predicted"/>
<feature type="transmembrane region" description="Helical" evidence="2">
    <location>
        <begin position="121"/>
        <end position="143"/>
    </location>
</feature>
<sequence length="156" mass="17340">MLPTNSCRLLSPFALVGIPSPRRPSPSPPPSPIVSHQASSTLNQTAMPILSGLRPRSTFPRPCPTSPHPLALLCWGPCLMSSRPCRLRRYVPGSSDVGIHTTAACSSSCSCRLYRSYRSPLHSSAAFLIAQLALPWLWLWLWLWRGRRRTPRQVDT</sequence>
<accession>A0A9P9EZ42</accession>
<keyword evidence="2" id="KW-0812">Transmembrane</keyword>
<feature type="region of interest" description="Disordered" evidence="1">
    <location>
        <begin position="18"/>
        <end position="38"/>
    </location>
</feature>
<dbReference type="AlphaFoldDB" id="A0A9P9EZ42"/>